<sequence>MKALRSKILLYFTSFSIIIILLLVLIVKNQITNTNIPLTENLNQQVVTAKAEQIGTWIQQRICELQILTETEHLMAMDMDEIKPFMRRMDVIHKEEFESFAIINLEGQAWVTNDTYIDINHRHYFEKIKSQRLDYVVSDPVISRSNDEPIVVIIHPIKNLAGNVVGYINGAIYLKKLSQIAEEIEMYDGTAWICDSAGNIFTSTEKGIKETINVLQSSEVGYVNFEEVGREMLMGKEGVHRIKTPQNQEKLVLHTPIPNVYGWSLGIAFSEEEMTKDTDKLIFTVLIFGGVLIVVLMIISLLLASSIVKPIVQLQNLMKQGENGNLDIYFDYQGKDEIGQLGLGFNKMILQLKKLISLVEKEQQQKRKAELKVLQAQIQPHFLYNTLDTIRWAAMEDDAQEAVELLEALSTFYRIGISSGKEFISVEEELDHVESYLQLQKARYEDMLDYEIRYDETIIHNEVLKLILQPIIENSILHGFQRQNQVKYIIDLEIQKQDDDLLIEIKDNGKGIPLEKLKKIQKALEVNEEPGENIGFGLYSTNKRIKLTCGNSYGLTINLMDGWTRVSIRYPLIKGGSQHVESCNCR</sequence>
<dbReference type="RefSeq" id="WP_090549689.1">
    <property type="nucleotide sequence ID" value="NZ_FNFP01000001.1"/>
</dbReference>
<keyword evidence="6" id="KW-0547">Nucleotide-binding</keyword>
<dbReference type="Proteomes" id="UP000198718">
    <property type="component" value="Unassembled WGS sequence"/>
</dbReference>
<comment type="subcellular location">
    <subcellularLocation>
        <location evidence="1">Cell membrane</location>
        <topology evidence="1">Multi-pass membrane protein</topology>
    </subcellularLocation>
</comment>
<dbReference type="Pfam" id="PF02743">
    <property type="entry name" value="dCache_1"/>
    <property type="match status" value="1"/>
</dbReference>
<dbReference type="PANTHER" id="PTHR34220:SF11">
    <property type="entry name" value="SENSOR PROTEIN KINASE HPTS"/>
    <property type="match status" value="1"/>
</dbReference>
<dbReference type="EMBL" id="FNFP01000001">
    <property type="protein sequence ID" value="SDJ98768.1"/>
    <property type="molecule type" value="Genomic_DNA"/>
</dbReference>
<dbReference type="SUPFAM" id="SSF158472">
    <property type="entry name" value="HAMP domain-like"/>
    <property type="match status" value="1"/>
</dbReference>
<dbReference type="Pfam" id="PF06580">
    <property type="entry name" value="His_kinase"/>
    <property type="match status" value="1"/>
</dbReference>
<dbReference type="InterPro" id="IPR036890">
    <property type="entry name" value="HATPase_C_sf"/>
</dbReference>
<dbReference type="GO" id="GO:0005524">
    <property type="term" value="F:ATP binding"/>
    <property type="evidence" value="ECO:0007669"/>
    <property type="project" value="UniProtKB-KW"/>
</dbReference>
<evidence type="ECO:0000256" key="6">
    <source>
        <dbReference type="ARBA" id="ARBA00022741"/>
    </source>
</evidence>
<dbReference type="CDD" id="cd12914">
    <property type="entry name" value="PDC1_DGC_like"/>
    <property type="match status" value="1"/>
</dbReference>
<keyword evidence="2" id="KW-1003">Cell membrane</keyword>
<name>A0A1G8Y7K7_9FIRM</name>
<evidence type="ECO:0000256" key="13">
    <source>
        <dbReference type="SAM" id="Phobius"/>
    </source>
</evidence>
<dbReference type="CDD" id="cd06225">
    <property type="entry name" value="HAMP"/>
    <property type="match status" value="1"/>
</dbReference>
<keyword evidence="16" id="KW-1185">Reference proteome</keyword>
<feature type="domain" description="HAMP" evidence="14">
    <location>
        <begin position="305"/>
        <end position="357"/>
    </location>
</feature>
<accession>A0A1G8Y7K7</accession>
<dbReference type="GO" id="GO:0005886">
    <property type="term" value="C:plasma membrane"/>
    <property type="evidence" value="ECO:0007669"/>
    <property type="project" value="UniProtKB-SubCell"/>
</dbReference>
<dbReference type="SMART" id="SM00387">
    <property type="entry name" value="HATPase_c"/>
    <property type="match status" value="1"/>
</dbReference>
<evidence type="ECO:0000256" key="5">
    <source>
        <dbReference type="ARBA" id="ARBA00022692"/>
    </source>
</evidence>
<dbReference type="InterPro" id="IPR033479">
    <property type="entry name" value="dCache_1"/>
</dbReference>
<keyword evidence="8" id="KW-0067">ATP-binding</keyword>
<dbReference type="PANTHER" id="PTHR34220">
    <property type="entry name" value="SENSOR HISTIDINE KINASE YPDA"/>
    <property type="match status" value="1"/>
</dbReference>
<proteinExistence type="predicted"/>
<dbReference type="SUPFAM" id="SSF55874">
    <property type="entry name" value="ATPase domain of HSP90 chaperone/DNA topoisomerase II/histidine kinase"/>
    <property type="match status" value="1"/>
</dbReference>
<dbReference type="OrthoDB" id="9809348at2"/>
<evidence type="ECO:0000256" key="2">
    <source>
        <dbReference type="ARBA" id="ARBA00022475"/>
    </source>
</evidence>
<dbReference type="Pfam" id="PF00672">
    <property type="entry name" value="HAMP"/>
    <property type="match status" value="1"/>
</dbReference>
<reference evidence="15 16" key="1">
    <citation type="submission" date="2016-10" db="EMBL/GenBank/DDBJ databases">
        <authorList>
            <person name="de Groot N.N."/>
        </authorList>
    </citation>
    <scope>NUCLEOTIDE SEQUENCE [LARGE SCALE GENOMIC DNA]</scope>
    <source>
        <strain evidence="15 16">DSM 18346</strain>
    </source>
</reference>
<evidence type="ECO:0000256" key="4">
    <source>
        <dbReference type="ARBA" id="ARBA00022679"/>
    </source>
</evidence>
<evidence type="ECO:0000259" key="14">
    <source>
        <dbReference type="PROSITE" id="PS50885"/>
    </source>
</evidence>
<dbReference type="Gene3D" id="6.10.340.10">
    <property type="match status" value="1"/>
</dbReference>
<keyword evidence="10" id="KW-0902">Two-component regulatory system</keyword>
<dbReference type="InterPro" id="IPR003660">
    <property type="entry name" value="HAMP_dom"/>
</dbReference>
<dbReference type="PROSITE" id="PS50885">
    <property type="entry name" value="HAMP"/>
    <property type="match status" value="1"/>
</dbReference>
<keyword evidence="3" id="KW-0597">Phosphoprotein</keyword>
<dbReference type="SMART" id="SM00304">
    <property type="entry name" value="HAMP"/>
    <property type="match status" value="1"/>
</dbReference>
<evidence type="ECO:0000256" key="11">
    <source>
        <dbReference type="ARBA" id="ARBA00023136"/>
    </source>
</evidence>
<evidence type="ECO:0000256" key="10">
    <source>
        <dbReference type="ARBA" id="ARBA00023012"/>
    </source>
</evidence>
<dbReference type="Pfam" id="PF02518">
    <property type="entry name" value="HATPase_c"/>
    <property type="match status" value="1"/>
</dbReference>
<keyword evidence="7 15" id="KW-0418">Kinase</keyword>
<keyword evidence="11 13" id="KW-0472">Membrane</keyword>
<evidence type="ECO:0000256" key="9">
    <source>
        <dbReference type="ARBA" id="ARBA00022989"/>
    </source>
</evidence>
<keyword evidence="5 13" id="KW-0812">Transmembrane</keyword>
<organism evidence="15 16">
    <name type="scientific">Natronincola ferrireducens</name>
    <dbReference type="NCBI Taxonomy" id="393762"/>
    <lineage>
        <taxon>Bacteria</taxon>
        <taxon>Bacillati</taxon>
        <taxon>Bacillota</taxon>
        <taxon>Clostridia</taxon>
        <taxon>Peptostreptococcales</taxon>
        <taxon>Natronincolaceae</taxon>
        <taxon>Natronincola</taxon>
    </lineage>
</organism>
<evidence type="ECO:0000256" key="12">
    <source>
        <dbReference type="SAM" id="Coils"/>
    </source>
</evidence>
<dbReference type="Gene3D" id="3.30.565.10">
    <property type="entry name" value="Histidine kinase-like ATPase, C-terminal domain"/>
    <property type="match status" value="1"/>
</dbReference>
<evidence type="ECO:0000256" key="7">
    <source>
        <dbReference type="ARBA" id="ARBA00022777"/>
    </source>
</evidence>
<feature type="transmembrane region" description="Helical" evidence="13">
    <location>
        <begin position="9"/>
        <end position="27"/>
    </location>
</feature>
<evidence type="ECO:0000256" key="8">
    <source>
        <dbReference type="ARBA" id="ARBA00022840"/>
    </source>
</evidence>
<evidence type="ECO:0000313" key="15">
    <source>
        <dbReference type="EMBL" id="SDJ98768.1"/>
    </source>
</evidence>
<gene>
    <name evidence="15" type="ORF">SAMN05660472_00454</name>
</gene>
<dbReference type="Gene3D" id="3.30.450.20">
    <property type="entry name" value="PAS domain"/>
    <property type="match status" value="1"/>
</dbReference>
<keyword evidence="9 13" id="KW-1133">Transmembrane helix</keyword>
<dbReference type="GO" id="GO:0000155">
    <property type="term" value="F:phosphorelay sensor kinase activity"/>
    <property type="evidence" value="ECO:0007669"/>
    <property type="project" value="InterPro"/>
</dbReference>
<dbReference type="InterPro" id="IPR050640">
    <property type="entry name" value="Bact_2-comp_sensor_kinase"/>
</dbReference>
<protein>
    <submittedName>
        <fullName evidence="15">Two-component system, sensor histidine kinase YesM</fullName>
    </submittedName>
</protein>
<dbReference type="STRING" id="393762.SAMN05660472_00454"/>
<evidence type="ECO:0000313" key="16">
    <source>
        <dbReference type="Proteomes" id="UP000198718"/>
    </source>
</evidence>
<dbReference type="InterPro" id="IPR003594">
    <property type="entry name" value="HATPase_dom"/>
</dbReference>
<evidence type="ECO:0000256" key="1">
    <source>
        <dbReference type="ARBA" id="ARBA00004651"/>
    </source>
</evidence>
<evidence type="ECO:0000256" key="3">
    <source>
        <dbReference type="ARBA" id="ARBA00022553"/>
    </source>
</evidence>
<keyword evidence="4" id="KW-0808">Transferase</keyword>
<feature type="transmembrane region" description="Helical" evidence="13">
    <location>
        <begin position="281"/>
        <end position="304"/>
    </location>
</feature>
<keyword evidence="12" id="KW-0175">Coiled coil</keyword>
<dbReference type="AlphaFoldDB" id="A0A1G8Y7K7"/>
<feature type="coiled-coil region" evidence="12">
    <location>
        <begin position="352"/>
        <end position="379"/>
    </location>
</feature>
<dbReference type="InterPro" id="IPR010559">
    <property type="entry name" value="Sig_transdc_His_kin_internal"/>
</dbReference>